<dbReference type="InterPro" id="IPR007419">
    <property type="entry name" value="BFD-like_2Fe2S-bd_dom"/>
</dbReference>
<name>A0A1M6D4W9_9VIBR</name>
<feature type="compositionally biased region" description="Polar residues" evidence="2">
    <location>
        <begin position="454"/>
        <end position="475"/>
    </location>
</feature>
<feature type="region of interest" description="Disordered" evidence="2">
    <location>
        <begin position="430"/>
        <end position="475"/>
    </location>
</feature>
<sequence length="475" mass="51787">MERPRIVIIGAGPAGIRCAETLVQQGIRPVVIDEQPQSGGQIYKRQPTPFQRSYQKLYGSEYKKAESVHQTFDHLINDIDYYPGTSVWAIETQTLYAHQNESPVEIRFDYLILCTGATDRVLPVEGWEQAGTYSLGGAQIALKHQACAIGHKIAFTGTGPLLYLVAWQYLKAGATVAGVYDTSGFISRLKAMDKLLMKPAALWQGLKMIGALKRAGIPVHTGVVPRKITGEGEVSGLDIILKNGTCTHVDCDAVALGFHIKPETQLADLAGCEFSFDRQSELWLPVVDSQGRTSVPHVFCAGDGCRILGADAAELSGQIVALTVLAKIRDLNNQLEKTQSTLLARFSRMKRFGEGLLTAFPWPAHLIDQLSDGAVVCRCEAITKAEIKLSVREKEATEVNRSKSFSRAGMGRCQGRYCAHVNATIIAGERHQSPETSGRQRSQAPVKPIPVNVYTKTPGQSSHNHPSQKVSGKAI</sequence>
<evidence type="ECO:0000256" key="1">
    <source>
        <dbReference type="ARBA" id="ARBA00023002"/>
    </source>
</evidence>
<dbReference type="EMBL" id="FQXZ01000046">
    <property type="protein sequence ID" value="SHI68161.1"/>
    <property type="molecule type" value="Genomic_DNA"/>
</dbReference>
<keyword evidence="1 5" id="KW-0560">Oxidoreductase</keyword>
<proteinExistence type="predicted"/>
<protein>
    <submittedName>
        <fullName evidence="5">Hydrogen cyanide synthase subunit HcnB</fullName>
        <ecNumber evidence="5">1.4.99.5</ecNumber>
    </submittedName>
</protein>
<dbReference type="InterPro" id="IPR023753">
    <property type="entry name" value="FAD/NAD-binding_dom"/>
</dbReference>
<dbReference type="InterPro" id="IPR041854">
    <property type="entry name" value="BFD-like_2Fe2S-bd_dom_sf"/>
</dbReference>
<accession>A0A1M6D4W9</accession>
<dbReference type="PANTHER" id="PTHR42949">
    <property type="entry name" value="ANAEROBIC GLYCEROL-3-PHOSPHATE DEHYDROGENASE SUBUNIT B"/>
    <property type="match status" value="1"/>
</dbReference>
<dbReference type="Pfam" id="PF07992">
    <property type="entry name" value="Pyr_redox_2"/>
    <property type="match status" value="1"/>
</dbReference>
<dbReference type="GO" id="GO:0050622">
    <property type="term" value="F:glycine dehydrogenase (cyanide-forming) activity"/>
    <property type="evidence" value="ECO:0007669"/>
    <property type="project" value="UniProtKB-EC"/>
</dbReference>
<dbReference type="AlphaFoldDB" id="A0A1M6D4W9"/>
<evidence type="ECO:0000259" key="4">
    <source>
        <dbReference type="Pfam" id="PF07992"/>
    </source>
</evidence>
<evidence type="ECO:0000313" key="5">
    <source>
        <dbReference type="EMBL" id="SHI68161.1"/>
    </source>
</evidence>
<dbReference type="PRINTS" id="PR00368">
    <property type="entry name" value="FADPNR"/>
</dbReference>
<feature type="compositionally biased region" description="Polar residues" evidence="2">
    <location>
        <begin position="434"/>
        <end position="443"/>
    </location>
</feature>
<dbReference type="Gene3D" id="3.50.50.60">
    <property type="entry name" value="FAD/NAD(P)-binding domain"/>
    <property type="match status" value="2"/>
</dbReference>
<organism evidence="5 6">
    <name type="scientific">Vibrio aerogenes CECT 7868</name>
    <dbReference type="NCBI Taxonomy" id="1216006"/>
    <lineage>
        <taxon>Bacteria</taxon>
        <taxon>Pseudomonadati</taxon>
        <taxon>Pseudomonadota</taxon>
        <taxon>Gammaproteobacteria</taxon>
        <taxon>Vibrionales</taxon>
        <taxon>Vibrionaceae</taxon>
        <taxon>Vibrio</taxon>
    </lineage>
</organism>
<evidence type="ECO:0000313" key="6">
    <source>
        <dbReference type="Proteomes" id="UP000184608"/>
    </source>
</evidence>
<gene>
    <name evidence="5" type="primary">hcnB_2</name>
    <name evidence="5" type="ORF">VA7868_04135</name>
</gene>
<dbReference type="OrthoDB" id="9801699at2"/>
<feature type="domain" description="FAD/NAD(P)-binding" evidence="4">
    <location>
        <begin position="5"/>
        <end position="306"/>
    </location>
</feature>
<dbReference type="PIRSF" id="PIRSF037495">
    <property type="entry name" value="Opine_OX_OoxA/HcnB"/>
    <property type="match status" value="1"/>
</dbReference>
<evidence type="ECO:0000259" key="3">
    <source>
        <dbReference type="Pfam" id="PF04324"/>
    </source>
</evidence>
<dbReference type="Gene3D" id="1.10.10.1100">
    <property type="entry name" value="BFD-like [2Fe-2S]-binding domain"/>
    <property type="match status" value="1"/>
</dbReference>
<dbReference type="PRINTS" id="PR00469">
    <property type="entry name" value="PNDRDTASEII"/>
</dbReference>
<dbReference type="Pfam" id="PF04324">
    <property type="entry name" value="Fer2_BFD"/>
    <property type="match status" value="1"/>
</dbReference>
<reference evidence="5 6" key="1">
    <citation type="submission" date="2016-11" db="EMBL/GenBank/DDBJ databases">
        <authorList>
            <person name="Jaros S."/>
            <person name="Januszkiewicz K."/>
            <person name="Wedrychowicz H."/>
        </authorList>
    </citation>
    <scope>NUCLEOTIDE SEQUENCE [LARGE SCALE GENOMIC DNA]</scope>
    <source>
        <strain evidence="5 6">CECT 7868</strain>
    </source>
</reference>
<dbReference type="InterPro" id="IPR051691">
    <property type="entry name" value="Metab_Enz_Cyan_OpOx_G3PDH"/>
</dbReference>
<evidence type="ECO:0000256" key="2">
    <source>
        <dbReference type="SAM" id="MobiDB-lite"/>
    </source>
</evidence>
<dbReference type="CDD" id="cd19946">
    <property type="entry name" value="GlpA-like_Fer2_BFD-like"/>
    <property type="match status" value="1"/>
</dbReference>
<dbReference type="EC" id="1.4.99.5" evidence="5"/>
<dbReference type="InterPro" id="IPR036188">
    <property type="entry name" value="FAD/NAD-bd_sf"/>
</dbReference>
<dbReference type="STRING" id="1216006.VA7868_04135"/>
<dbReference type="PANTHER" id="PTHR42949:SF3">
    <property type="entry name" value="ANAEROBIC GLYCEROL-3-PHOSPHATE DEHYDROGENASE SUBUNIT B"/>
    <property type="match status" value="1"/>
</dbReference>
<dbReference type="RefSeq" id="WP_073605736.1">
    <property type="nucleotide sequence ID" value="NZ_FQXZ01000046.1"/>
</dbReference>
<dbReference type="SUPFAM" id="SSF51905">
    <property type="entry name" value="FAD/NAD(P)-binding domain"/>
    <property type="match status" value="1"/>
</dbReference>
<dbReference type="InterPro" id="IPR017224">
    <property type="entry name" value="Opine_Oxase_asu/HCN_bsu"/>
</dbReference>
<keyword evidence="6" id="KW-1185">Reference proteome</keyword>
<feature type="domain" description="BFD-like [2Fe-2S]-binding" evidence="3">
    <location>
        <begin position="375"/>
        <end position="426"/>
    </location>
</feature>
<dbReference type="Proteomes" id="UP000184608">
    <property type="component" value="Unassembled WGS sequence"/>
</dbReference>